<organism evidence="4 5">
    <name type="scientific">Mannheimia cairinae</name>
    <dbReference type="NCBI Taxonomy" id="3025936"/>
    <lineage>
        <taxon>Bacteria</taxon>
        <taxon>Pseudomonadati</taxon>
        <taxon>Pseudomonadota</taxon>
        <taxon>Gammaproteobacteria</taxon>
        <taxon>Pasteurellales</taxon>
        <taxon>Pasteurellaceae</taxon>
        <taxon>Mannheimia</taxon>
    </lineage>
</organism>
<accession>A0ABT5MQR8</accession>
<dbReference type="InterPro" id="IPR036430">
    <property type="entry name" value="RNase_T2-like_sf"/>
</dbReference>
<keyword evidence="3" id="KW-0732">Signal</keyword>
<feature type="signal peptide" evidence="3">
    <location>
        <begin position="1"/>
        <end position="24"/>
    </location>
</feature>
<dbReference type="PROSITE" id="PS00531">
    <property type="entry name" value="RNASE_T2_2"/>
    <property type="match status" value="1"/>
</dbReference>
<comment type="caution">
    <text evidence="4">The sequence shown here is derived from an EMBL/GenBank/DDBJ whole genome shotgun (WGS) entry which is preliminary data.</text>
</comment>
<dbReference type="PANTHER" id="PTHR11240:SF22">
    <property type="entry name" value="RIBONUCLEASE T2"/>
    <property type="match status" value="1"/>
</dbReference>
<comment type="similarity">
    <text evidence="1 2">Belongs to the RNase T2 family.</text>
</comment>
<dbReference type="Pfam" id="PF00445">
    <property type="entry name" value="Ribonuclease_T2"/>
    <property type="match status" value="1"/>
</dbReference>
<proteinExistence type="inferred from homology"/>
<dbReference type="InterPro" id="IPR001568">
    <property type="entry name" value="RNase_T2-like"/>
</dbReference>
<keyword evidence="5" id="KW-1185">Reference proteome</keyword>
<evidence type="ECO:0000256" key="2">
    <source>
        <dbReference type="RuleBase" id="RU004328"/>
    </source>
</evidence>
<dbReference type="PROSITE" id="PS00530">
    <property type="entry name" value="RNASE_T2_1"/>
    <property type="match status" value="1"/>
</dbReference>
<dbReference type="PANTHER" id="PTHR11240">
    <property type="entry name" value="RIBONUCLEASE T2"/>
    <property type="match status" value="1"/>
</dbReference>
<feature type="chain" id="PRO_5046901930" evidence="3">
    <location>
        <begin position="25"/>
        <end position="236"/>
    </location>
</feature>
<dbReference type="InterPro" id="IPR018188">
    <property type="entry name" value="RNase_T2_His_AS_1"/>
</dbReference>
<dbReference type="Proteomes" id="UP001221909">
    <property type="component" value="Unassembled WGS sequence"/>
</dbReference>
<evidence type="ECO:0000256" key="1">
    <source>
        <dbReference type="ARBA" id="ARBA00007469"/>
    </source>
</evidence>
<dbReference type="Gene3D" id="3.90.730.10">
    <property type="entry name" value="Ribonuclease T2-like"/>
    <property type="match status" value="1"/>
</dbReference>
<gene>
    <name evidence="4" type="ORF">PTQ27_01715</name>
</gene>
<protein>
    <submittedName>
        <fullName evidence="4">Ribonuclease</fullName>
    </submittedName>
</protein>
<reference evidence="4 5" key="1">
    <citation type="submission" date="2023-02" db="EMBL/GenBank/DDBJ databases">
        <title>Mannheimia cairiniae sp. nov., a novel species of Mannheimia obtained from moscovy ducks (Cairina moschata) and reclassification of Mannheimia ovis as heterotypic synonym of Mannheimia pernigra.</title>
        <authorList>
            <person name="Christensen H."/>
        </authorList>
    </citation>
    <scope>NUCLEOTIDE SEQUENCE [LARGE SCALE GENOMIC DNA]</scope>
    <source>
        <strain evidence="4 5">AT1</strain>
    </source>
</reference>
<dbReference type="EMBL" id="JAQSJE010000001">
    <property type="protein sequence ID" value="MDD0823193.1"/>
    <property type="molecule type" value="Genomic_DNA"/>
</dbReference>
<evidence type="ECO:0000313" key="4">
    <source>
        <dbReference type="EMBL" id="MDD0823193.1"/>
    </source>
</evidence>
<dbReference type="RefSeq" id="WP_273748329.1">
    <property type="nucleotide sequence ID" value="NZ_JAQSJE010000001.1"/>
</dbReference>
<evidence type="ECO:0000313" key="5">
    <source>
        <dbReference type="Proteomes" id="UP001221909"/>
    </source>
</evidence>
<dbReference type="InterPro" id="IPR033130">
    <property type="entry name" value="RNase_T2_His_AS_2"/>
</dbReference>
<sequence length="236" mass="27046">MNQKKTISLILLAVLAILSYFLTDSDEQKTSTNNKQSTNITAPDFSSASLGNYDVHMKNDRLKQNIVETDYYTLALSWSPAFCQRQKRNNNGKIPSHLKYQCDGTQQFGWVIHGLWPQSSKAKRIEEHPRYCQGDLPMVAENTIKAYMSESPGATLLQGQWEKHGACAFNQASEYFEKQKALYNALNLPDFHSPKSDLFNWMRANNPQLNGVYLGSSKEELYICYNKNWQPMDCPR</sequence>
<dbReference type="SUPFAM" id="SSF55895">
    <property type="entry name" value="Ribonuclease Rh-like"/>
    <property type="match status" value="1"/>
</dbReference>
<evidence type="ECO:0000256" key="3">
    <source>
        <dbReference type="SAM" id="SignalP"/>
    </source>
</evidence>
<name>A0ABT5MQR8_9PAST</name>